<dbReference type="InterPro" id="IPR011335">
    <property type="entry name" value="Restrct_endonuc-II-like"/>
</dbReference>
<protein>
    <submittedName>
        <fullName evidence="2">Restriction endonuclease</fullName>
    </submittedName>
</protein>
<comment type="caution">
    <text evidence="2">The sequence shown here is derived from an EMBL/GenBank/DDBJ whole genome shotgun (WGS) entry which is preliminary data.</text>
</comment>
<dbReference type="AlphaFoldDB" id="A0A935PW19"/>
<dbReference type="InterPro" id="IPR011856">
    <property type="entry name" value="tRNA_endonuc-like_dom_sf"/>
</dbReference>
<dbReference type="SUPFAM" id="SSF52980">
    <property type="entry name" value="Restriction endonuclease-like"/>
    <property type="match status" value="1"/>
</dbReference>
<organism evidence="2 3">
    <name type="scientific">Candidatus Accumulibacter proximus</name>
    <dbReference type="NCBI Taxonomy" id="2954385"/>
    <lineage>
        <taxon>Bacteria</taxon>
        <taxon>Pseudomonadati</taxon>
        <taxon>Pseudomonadota</taxon>
        <taxon>Betaproteobacteria</taxon>
        <taxon>Candidatus Accumulibacter</taxon>
    </lineage>
</organism>
<dbReference type="Gene3D" id="3.40.1350.10">
    <property type="match status" value="1"/>
</dbReference>
<accession>A0A935PW19</accession>
<gene>
    <name evidence="2" type="ORF">IPJ27_06210</name>
</gene>
<reference evidence="2 3" key="1">
    <citation type="submission" date="2020-10" db="EMBL/GenBank/DDBJ databases">
        <title>Connecting structure to function with the recovery of over 1000 high-quality activated sludge metagenome-assembled genomes encoding full-length rRNA genes using long-read sequencing.</title>
        <authorList>
            <person name="Singleton C.M."/>
            <person name="Petriglieri F."/>
            <person name="Kristensen J.M."/>
            <person name="Kirkegaard R.H."/>
            <person name="Michaelsen T.Y."/>
            <person name="Andersen M.H."/>
            <person name="Karst S.M."/>
            <person name="Dueholm M.S."/>
            <person name="Nielsen P.H."/>
            <person name="Albertsen M."/>
        </authorList>
    </citation>
    <scope>NUCLEOTIDE SEQUENCE [LARGE SCALE GENOMIC DNA]</scope>
    <source>
        <strain evidence="2">EsbW_18-Q3-R4-48_BATAC.285</strain>
    </source>
</reference>
<name>A0A935PW19_9PROT</name>
<dbReference type="Proteomes" id="UP000697998">
    <property type="component" value="Unassembled WGS sequence"/>
</dbReference>
<evidence type="ECO:0000313" key="3">
    <source>
        <dbReference type="Proteomes" id="UP000697998"/>
    </source>
</evidence>
<sequence>MHKLDQIQAPASSSDVFQVPDLLAVFQREEQKIPVLIEVKASQARTLSFRPDYRARLLAYAKTLGLPMLIAWKHHSLWSLFDINHMKMADKNYNIAFGTAMSESLLSTLAGDFSYTLPRGTGLHLRMKKEELLSSVRSGSEIHEEWRMVIDDVHHTDRNGKQRLDLSADVQALFFVNKLEESQEHTPTHVHWHFTVDDDENKFAHMALSGLLNWYLGRGESLNWREVVGRGTPVPGVNNFSETVKRALYEGVVKYIFHLQPQTLPPFLNAA</sequence>
<keyword evidence="2" id="KW-0540">Nuclease</keyword>
<dbReference type="EMBL" id="JADJMH010000004">
    <property type="protein sequence ID" value="MBK7674384.1"/>
    <property type="molecule type" value="Genomic_DNA"/>
</dbReference>
<evidence type="ECO:0000256" key="1">
    <source>
        <dbReference type="ARBA" id="ARBA00029354"/>
    </source>
</evidence>
<proteinExistence type="predicted"/>
<comment type="catalytic activity">
    <reaction evidence="1">
        <text>Endonucleolytic cleavage at a junction such as a reciprocal single-stranded crossover between two homologous DNA duplexes (Holliday junction).</text>
        <dbReference type="EC" id="3.1.21.10"/>
    </reaction>
</comment>
<evidence type="ECO:0000313" key="2">
    <source>
        <dbReference type="EMBL" id="MBK7674384.1"/>
    </source>
</evidence>
<dbReference type="Pfam" id="PF01870">
    <property type="entry name" value="Hjc"/>
    <property type="match status" value="1"/>
</dbReference>
<dbReference type="GO" id="GO:0003676">
    <property type="term" value="F:nucleic acid binding"/>
    <property type="evidence" value="ECO:0007669"/>
    <property type="project" value="InterPro"/>
</dbReference>
<dbReference type="GO" id="GO:0008821">
    <property type="term" value="F:crossover junction DNA endonuclease activity"/>
    <property type="evidence" value="ECO:0007669"/>
    <property type="project" value="UniProtKB-EC"/>
</dbReference>
<keyword evidence="2" id="KW-0378">Hydrolase</keyword>
<keyword evidence="2" id="KW-0255">Endonuclease</keyword>
<dbReference type="InterPro" id="IPR002732">
    <property type="entry name" value="Hjc"/>
</dbReference>